<evidence type="ECO:0000313" key="6">
    <source>
        <dbReference type="EMBL" id="GET20724.1"/>
    </source>
</evidence>
<feature type="coiled-coil region" evidence="2">
    <location>
        <begin position="42"/>
        <end position="76"/>
    </location>
</feature>
<evidence type="ECO:0000313" key="9">
    <source>
        <dbReference type="Proteomes" id="UP000396862"/>
    </source>
</evidence>
<dbReference type="PANTHER" id="PTHR30469">
    <property type="entry name" value="MULTIDRUG RESISTANCE PROTEIN MDTA"/>
    <property type="match status" value="1"/>
</dbReference>
<dbReference type="AlphaFoldDB" id="A0A2P8CHU8"/>
<feature type="domain" description="CzcB-like alpha-helical hairpin" evidence="3">
    <location>
        <begin position="150"/>
        <end position="198"/>
    </location>
</feature>
<gene>
    <name evidence="7" type="ORF">CLV93_102343</name>
    <name evidence="6" type="ORF">JCM18694_09700</name>
</gene>
<dbReference type="EMBL" id="PYGC01000002">
    <property type="protein sequence ID" value="PSK84554.1"/>
    <property type="molecule type" value="Genomic_DNA"/>
</dbReference>
<reference evidence="7 8" key="1">
    <citation type="submission" date="2018-03" db="EMBL/GenBank/DDBJ databases">
        <title>Genomic Encyclopedia of Archaeal and Bacterial Type Strains, Phase II (KMG-II): from individual species to whole genera.</title>
        <authorList>
            <person name="Goeker M."/>
        </authorList>
    </citation>
    <scope>NUCLEOTIDE SEQUENCE [LARGE SCALE GENOMIC DNA]</scope>
    <source>
        <strain evidence="7 8">DSM 27267</strain>
    </source>
</reference>
<dbReference type="InterPro" id="IPR006143">
    <property type="entry name" value="RND_pump_MFP"/>
</dbReference>
<evidence type="ECO:0000259" key="3">
    <source>
        <dbReference type="Pfam" id="PF25893"/>
    </source>
</evidence>
<dbReference type="InterPro" id="IPR058792">
    <property type="entry name" value="Beta-barrel_RND_2"/>
</dbReference>
<accession>A0A2P8CHU8</accession>
<reference evidence="6 9" key="2">
    <citation type="submission" date="2019-10" db="EMBL/GenBank/DDBJ databases">
        <title>Prolixibacter strains distinguished by the presence of nitrate reductase genes were adept at nitrate-dependent anaerobic corrosion of metallic iron and carbon steel.</title>
        <authorList>
            <person name="Iino T."/>
            <person name="Shono N."/>
            <person name="Ito K."/>
            <person name="Nakamura R."/>
            <person name="Sueoka K."/>
            <person name="Harayama S."/>
            <person name="Ohkuma M."/>
        </authorList>
    </citation>
    <scope>NUCLEOTIDE SEQUENCE [LARGE SCALE GENOMIC DNA]</scope>
    <source>
        <strain evidence="6 9">MIC1-1</strain>
    </source>
</reference>
<evidence type="ECO:0000313" key="8">
    <source>
        <dbReference type="Proteomes" id="UP000240621"/>
    </source>
</evidence>
<dbReference type="InterPro" id="IPR058627">
    <property type="entry name" value="MdtA-like_C"/>
</dbReference>
<keyword evidence="9" id="KW-1185">Reference proteome</keyword>
<dbReference type="PANTHER" id="PTHR30469:SF15">
    <property type="entry name" value="HLYD FAMILY OF SECRETION PROTEINS"/>
    <property type="match status" value="1"/>
</dbReference>
<evidence type="ECO:0000313" key="7">
    <source>
        <dbReference type="EMBL" id="PSK84554.1"/>
    </source>
</evidence>
<dbReference type="Proteomes" id="UP000240621">
    <property type="component" value="Unassembled WGS sequence"/>
</dbReference>
<dbReference type="Gene3D" id="1.10.287.470">
    <property type="entry name" value="Helix hairpin bin"/>
    <property type="match status" value="1"/>
</dbReference>
<dbReference type="InterPro" id="IPR058648">
    <property type="entry name" value="HH_CzcB-like"/>
</dbReference>
<dbReference type="Proteomes" id="UP000396862">
    <property type="component" value="Unassembled WGS sequence"/>
</dbReference>
<dbReference type="Gene3D" id="2.40.50.100">
    <property type="match status" value="1"/>
</dbReference>
<organism evidence="7 8">
    <name type="scientific">Prolixibacter denitrificans</name>
    <dbReference type="NCBI Taxonomy" id="1541063"/>
    <lineage>
        <taxon>Bacteria</taxon>
        <taxon>Pseudomonadati</taxon>
        <taxon>Bacteroidota</taxon>
        <taxon>Bacteroidia</taxon>
        <taxon>Marinilabiliales</taxon>
        <taxon>Prolixibacteraceae</taxon>
        <taxon>Prolixibacter</taxon>
    </lineage>
</organism>
<protein>
    <submittedName>
        <fullName evidence="6">MexH family multidrug efflux RND transporter periplasmic adaptor subunit</fullName>
    </submittedName>
    <submittedName>
        <fullName evidence="7">RND family efflux transporter MFP subunit</fullName>
    </submittedName>
</protein>
<evidence type="ECO:0000259" key="5">
    <source>
        <dbReference type="Pfam" id="PF25967"/>
    </source>
</evidence>
<evidence type="ECO:0000256" key="1">
    <source>
        <dbReference type="ARBA" id="ARBA00009477"/>
    </source>
</evidence>
<dbReference type="NCBIfam" id="TIGR01730">
    <property type="entry name" value="RND_mfp"/>
    <property type="match status" value="1"/>
</dbReference>
<dbReference type="GO" id="GO:1990281">
    <property type="term" value="C:efflux pump complex"/>
    <property type="evidence" value="ECO:0007669"/>
    <property type="project" value="TreeGrafter"/>
</dbReference>
<dbReference type="Gene3D" id="2.40.420.20">
    <property type="match status" value="1"/>
</dbReference>
<dbReference type="OrthoDB" id="9806939at2"/>
<dbReference type="Gene3D" id="2.40.30.170">
    <property type="match status" value="1"/>
</dbReference>
<proteinExistence type="inferred from homology"/>
<feature type="domain" description="Multidrug resistance protein MdtA-like C-terminal permuted SH3" evidence="5">
    <location>
        <begin position="316"/>
        <end position="378"/>
    </location>
</feature>
<comment type="caution">
    <text evidence="7">The sequence shown here is derived from an EMBL/GenBank/DDBJ whole genome shotgun (WGS) entry which is preliminary data.</text>
</comment>
<sequence length="390" mass="43641">MNIYQLNDLKLIQPGKMKKLLLILPLVVLMACSATTTEEGDRKAKEQLLQDYRQQATELKQKIAQLEKELGTEKVDKTIPVKVDTVVPKRFTHTIEVTGNVEADEDVTVAPETAGNIISIDVTEGQHVRKGTVMGRLNTEAIQRNIEDLQIQLELAKTVFERQQKLWDQHIGSEIEYLQAKSNKESLERKLEGLQAQLDMAIIKSPVDGVVDRIYQKQGEIAGPAIPFAKVVNISNVRIYADVSEAYLTSIHAGQEVDINFPALKKTVTAPIFRKSSTINPDNRTFQVRVNLNNPDKEIRPNLVSLLHITDYKANDAIVVPSILIKNDFNGKYVFVAAQNSGKWKASKRYVETGRNNNNYTMLSNGLKSGEKLIVEGYEQVVDGSPIAIH</sequence>
<evidence type="ECO:0000259" key="4">
    <source>
        <dbReference type="Pfam" id="PF25954"/>
    </source>
</evidence>
<evidence type="ECO:0000256" key="2">
    <source>
        <dbReference type="SAM" id="Coils"/>
    </source>
</evidence>
<feature type="domain" description="CusB-like beta-barrel" evidence="4">
    <location>
        <begin position="239"/>
        <end position="309"/>
    </location>
</feature>
<feature type="coiled-coil region" evidence="2">
    <location>
        <begin position="139"/>
        <end position="204"/>
    </location>
</feature>
<dbReference type="Pfam" id="PF25954">
    <property type="entry name" value="Beta-barrel_RND_2"/>
    <property type="match status" value="1"/>
</dbReference>
<dbReference type="GO" id="GO:0015562">
    <property type="term" value="F:efflux transmembrane transporter activity"/>
    <property type="evidence" value="ECO:0007669"/>
    <property type="project" value="TreeGrafter"/>
</dbReference>
<comment type="similarity">
    <text evidence="1">Belongs to the membrane fusion protein (MFP) (TC 8.A.1) family.</text>
</comment>
<dbReference type="Pfam" id="PF25893">
    <property type="entry name" value="HH_CzcB"/>
    <property type="match status" value="1"/>
</dbReference>
<dbReference type="SUPFAM" id="SSF111369">
    <property type="entry name" value="HlyD-like secretion proteins"/>
    <property type="match status" value="1"/>
</dbReference>
<dbReference type="EMBL" id="BLAU01000001">
    <property type="protein sequence ID" value="GET20724.1"/>
    <property type="molecule type" value="Genomic_DNA"/>
</dbReference>
<name>A0A2P8CHU8_9BACT</name>
<keyword evidence="2" id="KW-0175">Coiled coil</keyword>
<dbReference type="Pfam" id="PF25967">
    <property type="entry name" value="RND-MFP_C"/>
    <property type="match status" value="1"/>
</dbReference>